<keyword evidence="3" id="KW-1185">Reference proteome</keyword>
<keyword evidence="1" id="KW-0812">Transmembrane</keyword>
<feature type="transmembrane region" description="Helical" evidence="1">
    <location>
        <begin position="445"/>
        <end position="463"/>
    </location>
</feature>
<sequence>MSGFRRTPPTAERSSWYSRRPLSIYLAEPFSSQSLASTLVDYTSRTSSTAELLGYATSDEASLYEHSRPPPSTPNLRTTTTQKLLLRSIVFLSSFTTHGLVLSFGQLLAQDLDLRWGTPIWASALVGSLQLSSLHASVPLARVAAQSKWQRTVHLSVGVTVALLTALQPRYSNIVKGILLQGVLQGLLVGMYSNTTLYMALTMKYDHATAVCASLGAPIGGAIIPFVIATVSGTAAFNRGFGLWLLLLATISSYALRKLAGTLPRAALKLKEPTGYFDATAFRWPQLLCMVGLCLAQLALYIPPLLLPFCSKAESGFTDSQTGALLTTFWLLNASAKLVTARGKFDRHDARRWIVVFSMAYSVISIGWCFVRSTKGLIAIAAASGWISGCWLGTYTSAIVELLGPESAAASQVLLNILAAMVTLIGLPSAAALMDVGRSSQVGPAAFTASCFGLAGLLFWLSGRGRMVIYESIGVV</sequence>
<feature type="transmembrane region" description="Helical" evidence="1">
    <location>
        <begin position="377"/>
        <end position="401"/>
    </location>
</feature>
<protein>
    <submittedName>
        <fullName evidence="2">Uncharacterized protein</fullName>
    </submittedName>
</protein>
<feature type="transmembrane region" description="Helical" evidence="1">
    <location>
        <begin position="353"/>
        <end position="371"/>
    </location>
</feature>
<accession>A0AAN8EWS7</accession>
<feature type="transmembrane region" description="Helical" evidence="1">
    <location>
        <begin position="153"/>
        <end position="172"/>
    </location>
</feature>
<organism evidence="2 3">
    <name type="scientific">Knufia fluminis</name>
    <dbReference type="NCBI Taxonomy" id="191047"/>
    <lineage>
        <taxon>Eukaryota</taxon>
        <taxon>Fungi</taxon>
        <taxon>Dikarya</taxon>
        <taxon>Ascomycota</taxon>
        <taxon>Pezizomycotina</taxon>
        <taxon>Eurotiomycetes</taxon>
        <taxon>Chaetothyriomycetidae</taxon>
        <taxon>Chaetothyriales</taxon>
        <taxon>Trichomeriaceae</taxon>
        <taxon>Knufia</taxon>
    </lineage>
</organism>
<evidence type="ECO:0000313" key="2">
    <source>
        <dbReference type="EMBL" id="KAK5957915.1"/>
    </source>
</evidence>
<dbReference type="InterPro" id="IPR036259">
    <property type="entry name" value="MFS_trans_sf"/>
</dbReference>
<proteinExistence type="predicted"/>
<dbReference type="EMBL" id="JAKLMC020000002">
    <property type="protein sequence ID" value="KAK5957915.1"/>
    <property type="molecule type" value="Genomic_DNA"/>
</dbReference>
<name>A0AAN8EWS7_9EURO</name>
<feature type="transmembrane region" description="Helical" evidence="1">
    <location>
        <begin position="322"/>
        <end position="341"/>
    </location>
</feature>
<dbReference type="Gene3D" id="1.20.1250.20">
    <property type="entry name" value="MFS general substrate transporter like domains"/>
    <property type="match status" value="1"/>
</dbReference>
<feature type="transmembrane region" description="Helical" evidence="1">
    <location>
        <begin position="120"/>
        <end position="141"/>
    </location>
</feature>
<keyword evidence="1" id="KW-1133">Transmembrane helix</keyword>
<gene>
    <name evidence="2" type="ORF">OHC33_001105</name>
</gene>
<comment type="caution">
    <text evidence="2">The sequence shown here is derived from an EMBL/GenBank/DDBJ whole genome shotgun (WGS) entry which is preliminary data.</text>
</comment>
<feature type="transmembrane region" description="Helical" evidence="1">
    <location>
        <begin position="281"/>
        <end position="302"/>
    </location>
</feature>
<dbReference type="Proteomes" id="UP001316803">
    <property type="component" value="Unassembled WGS sequence"/>
</dbReference>
<dbReference type="AlphaFoldDB" id="A0AAN8EWS7"/>
<feature type="transmembrane region" description="Helical" evidence="1">
    <location>
        <begin position="178"/>
        <end position="201"/>
    </location>
</feature>
<feature type="transmembrane region" description="Helical" evidence="1">
    <location>
        <begin position="208"/>
        <end position="229"/>
    </location>
</feature>
<feature type="transmembrane region" description="Helical" evidence="1">
    <location>
        <begin position="84"/>
        <end position="108"/>
    </location>
</feature>
<evidence type="ECO:0000313" key="3">
    <source>
        <dbReference type="Proteomes" id="UP001316803"/>
    </source>
</evidence>
<keyword evidence="1" id="KW-0472">Membrane</keyword>
<dbReference type="SUPFAM" id="SSF103473">
    <property type="entry name" value="MFS general substrate transporter"/>
    <property type="match status" value="1"/>
</dbReference>
<evidence type="ECO:0000256" key="1">
    <source>
        <dbReference type="SAM" id="Phobius"/>
    </source>
</evidence>
<reference evidence="2 3" key="1">
    <citation type="submission" date="2022-12" db="EMBL/GenBank/DDBJ databases">
        <title>Genomic features and morphological characterization of a novel Knufia sp. strain isolated from spacecraft assembly facility.</title>
        <authorList>
            <person name="Teixeira M."/>
            <person name="Chander A.M."/>
            <person name="Stajich J.E."/>
            <person name="Venkateswaran K."/>
        </authorList>
    </citation>
    <scope>NUCLEOTIDE SEQUENCE [LARGE SCALE GENOMIC DNA]</scope>
    <source>
        <strain evidence="2 3">FJI-L2-BK-P2</strain>
    </source>
</reference>
<feature type="transmembrane region" description="Helical" evidence="1">
    <location>
        <begin position="413"/>
        <end position="433"/>
    </location>
</feature>
<feature type="transmembrane region" description="Helical" evidence="1">
    <location>
        <begin position="241"/>
        <end position="260"/>
    </location>
</feature>